<feature type="compositionally biased region" description="Pro residues" evidence="10">
    <location>
        <begin position="221"/>
        <end position="236"/>
    </location>
</feature>
<feature type="domain" description="Vta1/callose synthase N-terminal" evidence="11">
    <location>
        <begin position="15"/>
        <end position="157"/>
    </location>
</feature>
<evidence type="ECO:0000256" key="6">
    <source>
        <dbReference type="ARBA" id="ARBA00022753"/>
    </source>
</evidence>
<dbReference type="InterPro" id="IPR023175">
    <property type="entry name" value="Vta1/CALS_N_sf"/>
</dbReference>
<evidence type="ECO:0000256" key="7">
    <source>
        <dbReference type="ARBA" id="ARBA00022927"/>
    </source>
</evidence>
<evidence type="ECO:0000256" key="5">
    <source>
        <dbReference type="ARBA" id="ARBA00022490"/>
    </source>
</evidence>
<keyword evidence="7" id="KW-0653">Protein transport</keyword>
<dbReference type="Pfam" id="PF18097">
    <property type="entry name" value="Vta1_C"/>
    <property type="match status" value="1"/>
</dbReference>
<keyword evidence="4" id="KW-0813">Transport</keyword>
<comment type="similarity">
    <text evidence="3">Belongs to the VTA1 family.</text>
</comment>
<feature type="region of interest" description="Disordered" evidence="10">
    <location>
        <begin position="161"/>
        <end position="281"/>
    </location>
</feature>
<dbReference type="AlphaFoldDB" id="A0A3M6UMK3"/>
<keyword evidence="9" id="KW-0175">Coiled coil</keyword>
<dbReference type="Pfam" id="PF04652">
    <property type="entry name" value="Vta1"/>
    <property type="match status" value="1"/>
</dbReference>
<evidence type="ECO:0008006" key="15">
    <source>
        <dbReference type="Google" id="ProtNLM"/>
    </source>
</evidence>
<evidence type="ECO:0000313" key="14">
    <source>
        <dbReference type="Proteomes" id="UP000275408"/>
    </source>
</evidence>
<keyword evidence="5" id="KW-0963">Cytoplasm</keyword>
<dbReference type="GO" id="GO:0032511">
    <property type="term" value="P:late endosome to vacuole transport via multivesicular body sorting pathway"/>
    <property type="evidence" value="ECO:0007669"/>
    <property type="project" value="InterPro"/>
</dbReference>
<evidence type="ECO:0000256" key="10">
    <source>
        <dbReference type="SAM" id="MobiDB-lite"/>
    </source>
</evidence>
<proteinExistence type="inferred from homology"/>
<evidence type="ECO:0000256" key="9">
    <source>
        <dbReference type="SAM" id="Coils"/>
    </source>
</evidence>
<dbReference type="GO" id="GO:0010008">
    <property type="term" value="C:endosome membrane"/>
    <property type="evidence" value="ECO:0007669"/>
    <property type="project" value="UniProtKB-SubCell"/>
</dbReference>
<feature type="compositionally biased region" description="Low complexity" evidence="10">
    <location>
        <begin position="190"/>
        <end position="204"/>
    </location>
</feature>
<dbReference type="InterPro" id="IPR044538">
    <property type="entry name" value="Vta1-like"/>
</dbReference>
<keyword evidence="6" id="KW-0967">Endosome</keyword>
<organism evidence="13 14">
    <name type="scientific">Pocillopora damicornis</name>
    <name type="common">Cauliflower coral</name>
    <name type="synonym">Millepora damicornis</name>
    <dbReference type="NCBI Taxonomy" id="46731"/>
    <lineage>
        <taxon>Eukaryota</taxon>
        <taxon>Metazoa</taxon>
        <taxon>Cnidaria</taxon>
        <taxon>Anthozoa</taxon>
        <taxon>Hexacorallia</taxon>
        <taxon>Scleractinia</taxon>
        <taxon>Astrocoeniina</taxon>
        <taxon>Pocilloporidae</taxon>
        <taxon>Pocillopora</taxon>
    </lineage>
</organism>
<dbReference type="InterPro" id="IPR039431">
    <property type="entry name" value="Vta1/CALS_N"/>
</dbReference>
<comment type="caution">
    <text evidence="13">The sequence shown here is derived from an EMBL/GenBank/DDBJ whole genome shotgun (WGS) entry which is preliminary data.</text>
</comment>
<protein>
    <recommendedName>
        <fullName evidence="15">Vta1/callose synthase N-terminal domain-containing protein</fullName>
    </recommendedName>
</protein>
<dbReference type="OrthoDB" id="391137at2759"/>
<dbReference type="InterPro" id="IPR041212">
    <property type="entry name" value="Vta1_C"/>
</dbReference>
<evidence type="ECO:0000313" key="13">
    <source>
        <dbReference type="EMBL" id="RMX54860.1"/>
    </source>
</evidence>
<dbReference type="PANTHER" id="PTHR46009:SF1">
    <property type="entry name" value="VACUOLAR PROTEIN SORTING-ASSOCIATED PROTEIN VTA1 HOMOLOG"/>
    <property type="match status" value="1"/>
</dbReference>
<dbReference type="Proteomes" id="UP000275408">
    <property type="component" value="Unassembled WGS sequence"/>
</dbReference>
<dbReference type="Gene3D" id="1.20.5.420">
    <property type="entry name" value="Immunoglobulin FC, subunit C"/>
    <property type="match status" value="1"/>
</dbReference>
<feature type="coiled-coil region" evidence="9">
    <location>
        <begin position="55"/>
        <end position="82"/>
    </location>
</feature>
<evidence type="ECO:0000256" key="3">
    <source>
        <dbReference type="ARBA" id="ARBA00007895"/>
    </source>
</evidence>
<feature type="domain" description="Vta1 C-terminal" evidence="12">
    <location>
        <begin position="278"/>
        <end position="314"/>
    </location>
</feature>
<dbReference type="GO" id="GO:0015031">
    <property type="term" value="P:protein transport"/>
    <property type="evidence" value="ECO:0007669"/>
    <property type="project" value="UniProtKB-KW"/>
</dbReference>
<reference evidence="13 14" key="1">
    <citation type="journal article" date="2018" name="Sci. Rep.">
        <title>Comparative analysis of the Pocillopora damicornis genome highlights role of immune system in coral evolution.</title>
        <authorList>
            <person name="Cunning R."/>
            <person name="Bay R.A."/>
            <person name="Gillette P."/>
            <person name="Baker A.C."/>
            <person name="Traylor-Knowles N."/>
        </authorList>
    </citation>
    <scope>NUCLEOTIDE SEQUENCE [LARGE SCALE GENOMIC DNA]</scope>
    <source>
        <strain evidence="13">RSMAS</strain>
        <tissue evidence="13">Whole animal</tissue>
    </source>
</reference>
<keyword evidence="8" id="KW-0472">Membrane</keyword>
<evidence type="ECO:0000259" key="11">
    <source>
        <dbReference type="Pfam" id="PF04652"/>
    </source>
</evidence>
<dbReference type="EMBL" id="RCHS01001178">
    <property type="protein sequence ID" value="RMX54860.1"/>
    <property type="molecule type" value="Genomic_DNA"/>
</dbReference>
<evidence type="ECO:0000256" key="1">
    <source>
        <dbReference type="ARBA" id="ARBA00004481"/>
    </source>
</evidence>
<dbReference type="STRING" id="46731.A0A3M6UMK3"/>
<feature type="compositionally biased region" description="Low complexity" evidence="10">
    <location>
        <begin position="237"/>
        <end position="257"/>
    </location>
</feature>
<comment type="subcellular location">
    <subcellularLocation>
        <location evidence="2">Cytoplasm</location>
    </subcellularLocation>
    <subcellularLocation>
        <location evidence="1">Endosome membrane</location>
        <topology evidence="1">Peripheral membrane protein</topology>
    </subcellularLocation>
</comment>
<dbReference type="PANTHER" id="PTHR46009">
    <property type="entry name" value="VACUOLAR PROTEIN SORTING-ASSOCIATED PROTEIN VTA1 HOMOLOG"/>
    <property type="match status" value="1"/>
</dbReference>
<evidence type="ECO:0000259" key="12">
    <source>
        <dbReference type="Pfam" id="PF18097"/>
    </source>
</evidence>
<sequence>EVKMAAVVPATLKAISPYLKTAQEYDKRDAVVAYYCRLHAVQKGIKIDSKSSEGKSFLLKLMDQLEKKKKELIEQGHEAVSDDNIAKIHIEEKAVQLFLWADTEDRAANFNKNVVKSFYTASLLYDVLAQFGELSEEALHHCKYAKWKAAYIHKCLKSGETPIPGPAGGDDENLGGEAEGGMAPYPPLGPTDTQQPPYPTNTQQPPYPTTTSGIPGQFPSQPYPPDHTHFPTPPAQPSAHPSAQPSAQPSPTVAPVHPVVPPTIPSSATPLTSSLSPEDNEKAQKYCRFAASALQYEDVQTAVENLHKALALLQK</sequence>
<evidence type="ECO:0000256" key="4">
    <source>
        <dbReference type="ARBA" id="ARBA00022448"/>
    </source>
</evidence>
<accession>A0A3M6UMK3</accession>
<feature type="non-terminal residue" evidence="13">
    <location>
        <position position="1"/>
    </location>
</feature>
<evidence type="ECO:0000256" key="2">
    <source>
        <dbReference type="ARBA" id="ARBA00004496"/>
    </source>
</evidence>
<feature type="compositionally biased region" description="Low complexity" evidence="10">
    <location>
        <begin position="265"/>
        <end position="277"/>
    </location>
</feature>
<evidence type="ECO:0000256" key="8">
    <source>
        <dbReference type="ARBA" id="ARBA00023136"/>
    </source>
</evidence>
<keyword evidence="14" id="KW-1185">Reference proteome</keyword>
<dbReference type="GO" id="GO:0005771">
    <property type="term" value="C:multivesicular body"/>
    <property type="evidence" value="ECO:0007669"/>
    <property type="project" value="TreeGrafter"/>
</dbReference>
<gene>
    <name evidence="13" type="ORF">pdam_00011168</name>
</gene>
<dbReference type="Gene3D" id="1.25.40.270">
    <property type="entry name" value="Vacuolar protein sorting-associated protein vta1"/>
    <property type="match status" value="1"/>
</dbReference>
<name>A0A3M6UMK3_POCDA</name>